<comment type="caution">
    <text evidence="1">The sequence shown here is derived from an EMBL/GenBank/DDBJ whole genome shotgun (WGS) entry which is preliminary data.</text>
</comment>
<dbReference type="EMBL" id="JAKJXO020000006">
    <property type="protein sequence ID" value="KAL1604139.1"/>
    <property type="molecule type" value="Genomic_DNA"/>
</dbReference>
<evidence type="ECO:0000313" key="2">
    <source>
        <dbReference type="Proteomes" id="UP001521785"/>
    </source>
</evidence>
<dbReference type="Proteomes" id="UP001521785">
    <property type="component" value="Unassembled WGS sequence"/>
</dbReference>
<gene>
    <name evidence="1" type="ORF">SLS60_005732</name>
</gene>
<dbReference type="Pfam" id="PF11175">
    <property type="entry name" value="DUF2961"/>
    <property type="match status" value="1"/>
</dbReference>
<dbReference type="Gene3D" id="2.60.120.1390">
    <property type="match status" value="1"/>
</dbReference>
<name>A0ABR3RJ33_9PLEO</name>
<evidence type="ECO:0000313" key="1">
    <source>
        <dbReference type="EMBL" id="KAL1604139.1"/>
    </source>
</evidence>
<accession>A0ABR3RJ33</accession>
<organism evidence="1 2">
    <name type="scientific">Paraconiothyrium brasiliense</name>
    <dbReference type="NCBI Taxonomy" id="300254"/>
    <lineage>
        <taxon>Eukaryota</taxon>
        <taxon>Fungi</taxon>
        <taxon>Dikarya</taxon>
        <taxon>Ascomycota</taxon>
        <taxon>Pezizomycotina</taxon>
        <taxon>Dothideomycetes</taxon>
        <taxon>Pleosporomycetidae</taxon>
        <taxon>Pleosporales</taxon>
        <taxon>Massarineae</taxon>
        <taxon>Didymosphaeriaceae</taxon>
        <taxon>Paraconiothyrium</taxon>
    </lineage>
</organism>
<dbReference type="InterPro" id="IPR021345">
    <property type="entry name" value="DUF2961"/>
</dbReference>
<sequence>MEVLIKMYWDDSPTPNVLAPIGDFFCLGHFIAANFQSLPFTASVKPSEERKFGGATASRCYLPMPFKKHARIEIENQNDEAYIQYFYIDYELCSEPLIDDTMYFHAHWRRENSTNGWAPPNMQTNSLVTQVKNLDRKNNYVILETEG</sequence>
<reference evidence="1 2" key="1">
    <citation type="submission" date="2024-02" db="EMBL/GenBank/DDBJ databases">
        <title>De novo assembly and annotation of 12 fungi associated with fruit tree decline syndrome in Ontario, Canada.</title>
        <authorList>
            <person name="Sulman M."/>
            <person name="Ellouze W."/>
            <person name="Ilyukhin E."/>
        </authorList>
    </citation>
    <scope>NUCLEOTIDE SEQUENCE [LARGE SCALE GENOMIC DNA]</scope>
    <source>
        <strain evidence="1 2">M42-189</strain>
    </source>
</reference>
<protein>
    <submittedName>
        <fullName evidence="1">Uncharacterized protein</fullName>
    </submittedName>
</protein>
<proteinExistence type="predicted"/>
<keyword evidence="2" id="KW-1185">Reference proteome</keyword>